<reference evidence="3 4" key="1">
    <citation type="submission" date="2024-02" db="EMBL/GenBank/DDBJ databases">
        <title>High-quality chromosome-scale genome assembly of Pensacola bahiagrass (Paspalum notatum Flugge var. saurae).</title>
        <authorList>
            <person name="Vega J.M."/>
            <person name="Podio M."/>
            <person name="Orjuela J."/>
            <person name="Siena L.A."/>
            <person name="Pessino S.C."/>
            <person name="Combes M.C."/>
            <person name="Mariac C."/>
            <person name="Albertini E."/>
            <person name="Pupilli F."/>
            <person name="Ortiz J.P.A."/>
            <person name="Leblanc O."/>
        </authorList>
    </citation>
    <scope>NUCLEOTIDE SEQUENCE [LARGE SCALE GENOMIC DNA]</scope>
    <source>
        <strain evidence="3">R1</strain>
        <tissue evidence="3">Leaf</tissue>
    </source>
</reference>
<sequence length="179" mass="20098">MASHNFGNGLPALPEGQGESNHSNEDGSPPSPPPSPPLNPYLELVQALVTHAQNMRNTSPRPLHDKSLSKMSEFLRLKPPSFSGSQDPMEAEDWMRTIERKLELLNCDEQTKIALATHQLSGTALAWWEIVKAPHKNGITWKEFTKAFRQHHVPEATKDLKAEEFRHLTQGNSTVTEYI</sequence>
<accession>A0AAQ3X3L5</accession>
<evidence type="ECO:0000256" key="1">
    <source>
        <dbReference type="SAM" id="MobiDB-lite"/>
    </source>
</evidence>
<dbReference type="Pfam" id="PF03732">
    <property type="entry name" value="Retrotrans_gag"/>
    <property type="match status" value="1"/>
</dbReference>
<keyword evidence="4" id="KW-1185">Reference proteome</keyword>
<dbReference type="Proteomes" id="UP001341281">
    <property type="component" value="Chromosome 07"/>
</dbReference>
<feature type="region of interest" description="Disordered" evidence="1">
    <location>
        <begin position="1"/>
        <end position="41"/>
    </location>
</feature>
<organism evidence="3 4">
    <name type="scientific">Paspalum notatum var. saurae</name>
    <dbReference type="NCBI Taxonomy" id="547442"/>
    <lineage>
        <taxon>Eukaryota</taxon>
        <taxon>Viridiplantae</taxon>
        <taxon>Streptophyta</taxon>
        <taxon>Embryophyta</taxon>
        <taxon>Tracheophyta</taxon>
        <taxon>Spermatophyta</taxon>
        <taxon>Magnoliopsida</taxon>
        <taxon>Liliopsida</taxon>
        <taxon>Poales</taxon>
        <taxon>Poaceae</taxon>
        <taxon>PACMAD clade</taxon>
        <taxon>Panicoideae</taxon>
        <taxon>Andropogonodae</taxon>
        <taxon>Paspaleae</taxon>
        <taxon>Paspalinae</taxon>
        <taxon>Paspalum</taxon>
    </lineage>
</organism>
<evidence type="ECO:0000259" key="2">
    <source>
        <dbReference type="Pfam" id="PF03732"/>
    </source>
</evidence>
<proteinExistence type="predicted"/>
<feature type="compositionally biased region" description="Pro residues" evidence="1">
    <location>
        <begin position="29"/>
        <end position="39"/>
    </location>
</feature>
<dbReference type="InterPro" id="IPR005162">
    <property type="entry name" value="Retrotrans_gag_dom"/>
</dbReference>
<name>A0AAQ3X3L5_PASNO</name>
<dbReference type="PANTHER" id="PTHR33223">
    <property type="entry name" value="CCHC-TYPE DOMAIN-CONTAINING PROTEIN"/>
    <property type="match status" value="1"/>
</dbReference>
<feature type="domain" description="Retrotransposon gag" evidence="2">
    <location>
        <begin position="115"/>
        <end position="179"/>
    </location>
</feature>
<gene>
    <name evidence="3" type="ORF">U9M48_030287</name>
</gene>
<dbReference type="EMBL" id="CP144751">
    <property type="protein sequence ID" value="WVZ83110.1"/>
    <property type="molecule type" value="Genomic_DNA"/>
</dbReference>
<evidence type="ECO:0000313" key="3">
    <source>
        <dbReference type="EMBL" id="WVZ83110.1"/>
    </source>
</evidence>
<dbReference type="AlphaFoldDB" id="A0AAQ3X3L5"/>
<dbReference type="PANTHER" id="PTHR33223:SF11">
    <property type="entry name" value="ELEMENT PROTEIN, PUTATIVE-RELATED"/>
    <property type="match status" value="1"/>
</dbReference>
<protein>
    <recommendedName>
        <fullName evidence="2">Retrotransposon gag domain-containing protein</fullName>
    </recommendedName>
</protein>
<evidence type="ECO:0000313" key="4">
    <source>
        <dbReference type="Proteomes" id="UP001341281"/>
    </source>
</evidence>